<accession>A0A0V0Z6Y6</accession>
<dbReference type="EMBL" id="JYDQ01000343">
    <property type="protein sequence ID" value="KRY08325.1"/>
    <property type="molecule type" value="Genomic_DNA"/>
</dbReference>
<proteinExistence type="predicted"/>
<dbReference type="AlphaFoldDB" id="A0A0V0Z6Y6"/>
<dbReference type="OrthoDB" id="5930075at2759"/>
<sequence length="86" mass="9479">MPQAMLQANLKKYLPSGYAWGYASGKIFAILKNIHPLATPQAMLQANLKKYLPSGYAWGYASGKIFAMLGATPPAKLAYYSMWFDA</sequence>
<organism evidence="1 2">
    <name type="scientific">Trichinella patagoniensis</name>
    <dbReference type="NCBI Taxonomy" id="990121"/>
    <lineage>
        <taxon>Eukaryota</taxon>
        <taxon>Metazoa</taxon>
        <taxon>Ecdysozoa</taxon>
        <taxon>Nematoda</taxon>
        <taxon>Enoplea</taxon>
        <taxon>Dorylaimia</taxon>
        <taxon>Trichinellida</taxon>
        <taxon>Trichinellidae</taxon>
        <taxon>Trichinella</taxon>
    </lineage>
</organism>
<dbReference type="Proteomes" id="UP000054783">
    <property type="component" value="Unassembled WGS sequence"/>
</dbReference>
<keyword evidence="2" id="KW-1185">Reference proteome</keyword>
<protein>
    <submittedName>
        <fullName evidence="1">Uncharacterized protein</fullName>
    </submittedName>
</protein>
<reference evidence="1 2" key="1">
    <citation type="submission" date="2015-01" db="EMBL/GenBank/DDBJ databases">
        <title>Evolution of Trichinella species and genotypes.</title>
        <authorList>
            <person name="Korhonen P.K."/>
            <person name="Edoardo P."/>
            <person name="Giuseppe L.R."/>
            <person name="Gasser R.B."/>
        </authorList>
    </citation>
    <scope>NUCLEOTIDE SEQUENCE [LARGE SCALE GENOMIC DNA]</scope>
    <source>
        <strain evidence="1">ISS2496</strain>
    </source>
</reference>
<evidence type="ECO:0000313" key="1">
    <source>
        <dbReference type="EMBL" id="KRY08325.1"/>
    </source>
</evidence>
<name>A0A0V0Z6Y6_9BILA</name>
<evidence type="ECO:0000313" key="2">
    <source>
        <dbReference type="Proteomes" id="UP000054783"/>
    </source>
</evidence>
<comment type="caution">
    <text evidence="1">The sequence shown here is derived from an EMBL/GenBank/DDBJ whole genome shotgun (WGS) entry which is preliminary data.</text>
</comment>
<gene>
    <name evidence="1" type="ORF">T12_4079</name>
</gene>